<accession>A0ABU9TVG0</accession>
<protein>
    <submittedName>
        <fullName evidence="1">Tetratricopeptide repeat protein</fullName>
    </submittedName>
</protein>
<name>A0ABU9TVG0_9GAMM</name>
<reference evidence="1 2" key="1">
    <citation type="submission" date="2024-03" db="EMBL/GenBank/DDBJ databases">
        <title>Community enrichment and isolation of bacterial strains for fucoidan degradation.</title>
        <authorList>
            <person name="Sichert A."/>
        </authorList>
    </citation>
    <scope>NUCLEOTIDE SEQUENCE [LARGE SCALE GENOMIC DNA]</scope>
    <source>
        <strain evidence="1 2">AS76</strain>
    </source>
</reference>
<comment type="caution">
    <text evidence="1">The sequence shown here is derived from an EMBL/GenBank/DDBJ whole genome shotgun (WGS) entry which is preliminary data.</text>
</comment>
<evidence type="ECO:0000313" key="2">
    <source>
        <dbReference type="Proteomes" id="UP001449225"/>
    </source>
</evidence>
<dbReference type="EMBL" id="JBBMRA010000018">
    <property type="protein sequence ID" value="MEM5537707.1"/>
    <property type="molecule type" value="Genomic_DNA"/>
</dbReference>
<organism evidence="1 2">
    <name type="scientific">Neptuniibacter pectenicola</name>
    <dbReference type="NCBI Taxonomy" id="1806669"/>
    <lineage>
        <taxon>Bacteria</taxon>
        <taxon>Pseudomonadati</taxon>
        <taxon>Pseudomonadota</taxon>
        <taxon>Gammaproteobacteria</taxon>
        <taxon>Oceanospirillales</taxon>
        <taxon>Oceanospirillaceae</taxon>
        <taxon>Neptuniibacter</taxon>
    </lineage>
</organism>
<dbReference type="Gene3D" id="1.25.40.10">
    <property type="entry name" value="Tetratricopeptide repeat domain"/>
    <property type="match status" value="1"/>
</dbReference>
<dbReference type="SUPFAM" id="SSF48452">
    <property type="entry name" value="TPR-like"/>
    <property type="match status" value="1"/>
</dbReference>
<sequence>MVQVTMLQAVVEIKALRMSTVVKAVCVGSVILGLAGCVSGTGGYRPPVEDRTEQGGVIQPAESTSTGVMVRPAVVSEGRTEQQVSVPVPTPMTSRPQNPAVIALLKSADQQKSSGSMQAAESSLERAQRIAPRDPEIYYQWADIRRLEGQWSQAEQLALKGTNMAIGDAIMLRRLWLLIADIRSGVGDSAGAKQAKNKAFSY</sequence>
<proteinExistence type="predicted"/>
<gene>
    <name evidence="1" type="ORF">WNY58_15060</name>
</gene>
<dbReference type="RefSeq" id="WP_342854956.1">
    <property type="nucleotide sequence ID" value="NZ_JBBMRA010000018.1"/>
</dbReference>
<dbReference type="InterPro" id="IPR011990">
    <property type="entry name" value="TPR-like_helical_dom_sf"/>
</dbReference>
<keyword evidence="2" id="KW-1185">Reference proteome</keyword>
<evidence type="ECO:0000313" key="1">
    <source>
        <dbReference type="EMBL" id="MEM5537707.1"/>
    </source>
</evidence>
<dbReference type="Proteomes" id="UP001449225">
    <property type="component" value="Unassembled WGS sequence"/>
</dbReference>